<keyword evidence="2" id="KW-0805">Transcription regulation</keyword>
<dbReference type="SUPFAM" id="SSF88659">
    <property type="entry name" value="Sigma3 and sigma4 domains of RNA polymerase sigma factors"/>
    <property type="match status" value="1"/>
</dbReference>
<evidence type="ECO:0000256" key="5">
    <source>
        <dbReference type="ARBA" id="ARBA00023163"/>
    </source>
</evidence>
<keyword evidence="7" id="KW-0812">Transmembrane</keyword>
<evidence type="ECO:0000313" key="11">
    <source>
        <dbReference type="Proteomes" id="UP000291483"/>
    </source>
</evidence>
<evidence type="ECO:0000256" key="4">
    <source>
        <dbReference type="ARBA" id="ARBA00023125"/>
    </source>
</evidence>
<feature type="region of interest" description="Disordered" evidence="6">
    <location>
        <begin position="1"/>
        <end position="25"/>
    </location>
</feature>
<dbReference type="Gene3D" id="2.60.40.10">
    <property type="entry name" value="Immunoglobulins"/>
    <property type="match status" value="2"/>
</dbReference>
<keyword evidence="11" id="KW-1185">Reference proteome</keyword>
<protein>
    <submittedName>
        <fullName evidence="10">RNA polymerase sigma factor (Sigma-70 family)</fullName>
    </submittedName>
</protein>
<feature type="region of interest" description="Disordered" evidence="6">
    <location>
        <begin position="590"/>
        <end position="618"/>
    </location>
</feature>
<dbReference type="SUPFAM" id="SSF88946">
    <property type="entry name" value="Sigma2 domain of RNA polymerase sigma factors"/>
    <property type="match status" value="1"/>
</dbReference>
<feature type="compositionally biased region" description="Pro residues" evidence="6">
    <location>
        <begin position="398"/>
        <end position="417"/>
    </location>
</feature>
<dbReference type="InterPro" id="IPR041916">
    <property type="entry name" value="Anti_sigma_zinc_sf"/>
</dbReference>
<dbReference type="Pfam" id="PF04542">
    <property type="entry name" value="Sigma70_r2"/>
    <property type="match status" value="1"/>
</dbReference>
<keyword evidence="7" id="KW-0472">Membrane</keyword>
<dbReference type="GO" id="GO:0016987">
    <property type="term" value="F:sigma factor activity"/>
    <property type="evidence" value="ECO:0007669"/>
    <property type="project" value="UniProtKB-KW"/>
</dbReference>
<feature type="transmembrane region" description="Helical" evidence="7">
    <location>
        <begin position="280"/>
        <end position="302"/>
    </location>
</feature>
<keyword evidence="7" id="KW-1133">Transmembrane helix</keyword>
<gene>
    <name evidence="10" type="ORF">EV379_0561</name>
</gene>
<dbReference type="InterPro" id="IPR013325">
    <property type="entry name" value="RNA_pol_sigma_r2"/>
</dbReference>
<evidence type="ECO:0000256" key="1">
    <source>
        <dbReference type="ARBA" id="ARBA00010641"/>
    </source>
</evidence>
<feature type="transmembrane region" description="Helical" evidence="7">
    <location>
        <begin position="314"/>
        <end position="340"/>
    </location>
</feature>
<dbReference type="InterPro" id="IPR036388">
    <property type="entry name" value="WH-like_DNA-bd_sf"/>
</dbReference>
<reference evidence="10 11" key="1">
    <citation type="submission" date="2019-02" db="EMBL/GenBank/DDBJ databases">
        <title>Sequencing the genomes of 1000 actinobacteria strains.</title>
        <authorList>
            <person name="Klenk H.-P."/>
        </authorList>
    </citation>
    <scope>NUCLEOTIDE SEQUENCE [LARGE SCALE GENOMIC DNA]</scope>
    <source>
        <strain evidence="10 11">DSM 18319</strain>
    </source>
</reference>
<dbReference type="InterPro" id="IPR027383">
    <property type="entry name" value="Znf_put"/>
</dbReference>
<comment type="similarity">
    <text evidence="1">Belongs to the sigma-70 factor family. ECF subfamily.</text>
</comment>
<dbReference type="Gene3D" id="1.10.10.10">
    <property type="entry name" value="Winged helix-like DNA-binding domain superfamily/Winged helix DNA-binding domain"/>
    <property type="match status" value="1"/>
</dbReference>
<evidence type="ECO:0000313" key="10">
    <source>
        <dbReference type="EMBL" id="RZU64267.1"/>
    </source>
</evidence>
<dbReference type="PANTHER" id="PTHR43133:SF8">
    <property type="entry name" value="RNA POLYMERASE SIGMA FACTOR HI_1459-RELATED"/>
    <property type="match status" value="1"/>
</dbReference>
<dbReference type="InterPro" id="IPR013783">
    <property type="entry name" value="Ig-like_fold"/>
</dbReference>
<keyword evidence="4" id="KW-0238">DNA-binding</keyword>
<dbReference type="Pfam" id="PF13490">
    <property type="entry name" value="zf-HC2"/>
    <property type="match status" value="1"/>
</dbReference>
<dbReference type="InterPro" id="IPR007627">
    <property type="entry name" value="RNA_pol_sigma70_r2"/>
</dbReference>
<proteinExistence type="inferred from homology"/>
<keyword evidence="3" id="KW-0731">Sigma factor</keyword>
<dbReference type="AlphaFoldDB" id="A0A4Q8AIJ6"/>
<feature type="domain" description="Putative zinc-finger" evidence="9">
    <location>
        <begin position="203"/>
        <end position="236"/>
    </location>
</feature>
<dbReference type="GO" id="GO:0005975">
    <property type="term" value="P:carbohydrate metabolic process"/>
    <property type="evidence" value="ECO:0007669"/>
    <property type="project" value="UniProtKB-ARBA"/>
</dbReference>
<organism evidence="10 11">
    <name type="scientific">Microterricola gilva</name>
    <dbReference type="NCBI Taxonomy" id="393267"/>
    <lineage>
        <taxon>Bacteria</taxon>
        <taxon>Bacillati</taxon>
        <taxon>Actinomycetota</taxon>
        <taxon>Actinomycetes</taxon>
        <taxon>Micrococcales</taxon>
        <taxon>Microbacteriaceae</taxon>
        <taxon>Microterricola</taxon>
    </lineage>
</organism>
<dbReference type="InterPro" id="IPR014284">
    <property type="entry name" value="RNA_pol_sigma-70_dom"/>
</dbReference>
<dbReference type="NCBIfam" id="TIGR02937">
    <property type="entry name" value="sigma70-ECF"/>
    <property type="match status" value="1"/>
</dbReference>
<dbReference type="Gene3D" id="1.10.1740.10">
    <property type="match status" value="1"/>
</dbReference>
<dbReference type="PANTHER" id="PTHR43133">
    <property type="entry name" value="RNA POLYMERASE ECF-TYPE SIGMA FACTO"/>
    <property type="match status" value="1"/>
</dbReference>
<feature type="transmembrane region" description="Helical" evidence="7">
    <location>
        <begin position="250"/>
        <end position="268"/>
    </location>
</feature>
<dbReference type="GO" id="GO:0003677">
    <property type="term" value="F:DNA binding"/>
    <property type="evidence" value="ECO:0007669"/>
    <property type="project" value="UniProtKB-KW"/>
</dbReference>
<evidence type="ECO:0000256" key="7">
    <source>
        <dbReference type="SAM" id="Phobius"/>
    </source>
</evidence>
<dbReference type="InterPro" id="IPR013324">
    <property type="entry name" value="RNA_pol_sigma_r3/r4-like"/>
</dbReference>
<sequence length="798" mass="80507">MTDHSSPEDGGATPPAVAASSDSQLIERCKQGDSPAFAELWKRHAAAGRTVARSFTSSLDPDDLVSESFTRIYQLLQKGRGPTAAFRPYLFTTIRNTASSWGRARRETSIDTLESFEDPSSSEDAGLLALDRGLTATAFRTLPTRWQEVLWYSEVESMTPAQIAPLLGMSANGVAALSYRAREGLRQAWIGAHLNAVSADDDCRWSIERLGTYTRGSLSPRDTTRLEKHLDDCARCTIAASEARDVGSRLALVLLPLTAGIGGAAAYAHWLQTGGPASQLAVGAMPASITAGGIAAGGTAVGSSTNSSGSVSGMTVAGIVGVVAVAAGVVAAVALGPTLFAQHPAPPSTVADGSLPTPDASPDGSPDESIAAPTPQPSTIPVPLPPEPELVEVDTPAPAAPPQPSASPTPSTPPVVPSAPAAPSVDGVDTGNSTLFPIVSGTADPGARVELTIAGVGRAATAPVTATADARTGAWSATITRGSDGAELGEGTHAVTARQLSAGIASSPSPATTFTLAAPPTLTTPLAGSEHREDELPALEFTGSPGAAIEFSVDGGSGWVGAVLDSEGLGVAAAPELSPGAATISLRHVGTGGRHGPASATSFTVTPEPERPAAPRFSVDTSGGRYFPIIAGNDAMPGAGIDVLVDGISTARATAGADGHWSVTVTGLAANTPYGVSVTQHTGGLSSAPEASAVEEFTLVPPEIVSPSDGAGIPLATDVVLLARGLPGAGFVVALSTSKSGVPFATDTRSVTLDAAGASTTNFDYRDRNYWDAGTLSVHYSDGTRGGPAASISLVRAP</sequence>
<name>A0A4Q8AIJ6_9MICO</name>
<dbReference type="Gene3D" id="1.10.10.1320">
    <property type="entry name" value="Anti-sigma factor, zinc-finger domain"/>
    <property type="match status" value="1"/>
</dbReference>
<accession>A0A4Q8AIJ6</accession>
<evidence type="ECO:0000256" key="3">
    <source>
        <dbReference type="ARBA" id="ARBA00023082"/>
    </source>
</evidence>
<dbReference type="Proteomes" id="UP000291483">
    <property type="component" value="Unassembled WGS sequence"/>
</dbReference>
<feature type="region of interest" description="Disordered" evidence="6">
    <location>
        <begin position="346"/>
        <end position="428"/>
    </location>
</feature>
<evidence type="ECO:0000256" key="2">
    <source>
        <dbReference type="ARBA" id="ARBA00023015"/>
    </source>
</evidence>
<dbReference type="RefSeq" id="WP_165397271.1">
    <property type="nucleotide sequence ID" value="NZ_SHLC01000001.1"/>
</dbReference>
<comment type="caution">
    <text evidence="10">The sequence shown here is derived from an EMBL/GenBank/DDBJ whole genome shotgun (WGS) entry which is preliminary data.</text>
</comment>
<keyword evidence="5" id="KW-0804">Transcription</keyword>
<feature type="domain" description="RNA polymerase sigma-70 region 2" evidence="8">
    <location>
        <begin position="41"/>
        <end position="106"/>
    </location>
</feature>
<evidence type="ECO:0000259" key="8">
    <source>
        <dbReference type="Pfam" id="PF04542"/>
    </source>
</evidence>
<dbReference type="EMBL" id="SHLC01000001">
    <property type="protein sequence ID" value="RZU64267.1"/>
    <property type="molecule type" value="Genomic_DNA"/>
</dbReference>
<evidence type="ECO:0000259" key="9">
    <source>
        <dbReference type="Pfam" id="PF13490"/>
    </source>
</evidence>
<dbReference type="InterPro" id="IPR039425">
    <property type="entry name" value="RNA_pol_sigma-70-like"/>
</dbReference>
<evidence type="ECO:0000256" key="6">
    <source>
        <dbReference type="SAM" id="MobiDB-lite"/>
    </source>
</evidence>
<feature type="compositionally biased region" description="Pro residues" evidence="6">
    <location>
        <begin position="374"/>
        <end position="388"/>
    </location>
</feature>
<dbReference type="GO" id="GO:0006352">
    <property type="term" value="P:DNA-templated transcription initiation"/>
    <property type="evidence" value="ECO:0007669"/>
    <property type="project" value="InterPro"/>
</dbReference>